<evidence type="ECO:0000259" key="1">
    <source>
        <dbReference type="Pfam" id="PF01796"/>
    </source>
</evidence>
<comment type="caution">
    <text evidence="3">The sequence shown here is derived from an EMBL/GenBank/DDBJ whole genome shotgun (WGS) entry which is preliminary data.</text>
</comment>
<dbReference type="InterPro" id="IPR022002">
    <property type="entry name" value="ChsH2_Znr"/>
</dbReference>
<evidence type="ECO:0000259" key="2">
    <source>
        <dbReference type="Pfam" id="PF12172"/>
    </source>
</evidence>
<sequence length="130" mass="14488">MQRVAPPLTTRTADFWRSGADGVLRIAHCRACNFYMHPPQPLCRRCHSTDVGFDPVSGKGTVHSFTINRYQWKPGMPPPYVIADVELEEQAGLFVQTNIVGVAVEDVAIGMKVAVEFEQAEEAFIPVFRP</sequence>
<dbReference type="GO" id="GO:0003677">
    <property type="term" value="F:DNA binding"/>
    <property type="evidence" value="ECO:0007669"/>
    <property type="project" value="UniProtKB-KW"/>
</dbReference>
<gene>
    <name evidence="3" type="ORF">EOD43_21205</name>
</gene>
<dbReference type="Gene3D" id="6.10.30.10">
    <property type="match status" value="1"/>
</dbReference>
<dbReference type="AlphaFoldDB" id="A0A437LX13"/>
<dbReference type="PANTHER" id="PTHR34075:SF5">
    <property type="entry name" value="BLR3430 PROTEIN"/>
    <property type="match status" value="1"/>
</dbReference>
<dbReference type="Proteomes" id="UP000282971">
    <property type="component" value="Unassembled WGS sequence"/>
</dbReference>
<organism evidence="3 4">
    <name type="scientific">Sphingomonas crocodyli</name>
    <dbReference type="NCBI Taxonomy" id="1979270"/>
    <lineage>
        <taxon>Bacteria</taxon>
        <taxon>Pseudomonadati</taxon>
        <taxon>Pseudomonadota</taxon>
        <taxon>Alphaproteobacteria</taxon>
        <taxon>Sphingomonadales</taxon>
        <taxon>Sphingomonadaceae</taxon>
        <taxon>Sphingomonas</taxon>
    </lineage>
</organism>
<dbReference type="Pfam" id="PF12172">
    <property type="entry name" value="zf-ChsH2"/>
    <property type="match status" value="1"/>
</dbReference>
<accession>A0A437LX13</accession>
<dbReference type="InterPro" id="IPR052513">
    <property type="entry name" value="Thioester_dehydratase-like"/>
</dbReference>
<reference evidence="3 4" key="1">
    <citation type="submission" date="2019-01" db="EMBL/GenBank/DDBJ databases">
        <authorList>
            <person name="Chen W.-M."/>
        </authorList>
    </citation>
    <scope>NUCLEOTIDE SEQUENCE [LARGE SCALE GENOMIC DNA]</scope>
    <source>
        <strain evidence="3 4">CCP-7</strain>
    </source>
</reference>
<dbReference type="EMBL" id="SACN01000004">
    <property type="protein sequence ID" value="RVT89913.1"/>
    <property type="molecule type" value="Genomic_DNA"/>
</dbReference>
<dbReference type="SUPFAM" id="SSF50249">
    <property type="entry name" value="Nucleic acid-binding proteins"/>
    <property type="match status" value="1"/>
</dbReference>
<dbReference type="Pfam" id="PF01796">
    <property type="entry name" value="OB_ChsH2_C"/>
    <property type="match status" value="1"/>
</dbReference>
<feature type="domain" description="ChsH2 rubredoxin-like zinc ribbon" evidence="2">
    <location>
        <begin position="16"/>
        <end position="51"/>
    </location>
</feature>
<dbReference type="PANTHER" id="PTHR34075">
    <property type="entry name" value="BLR3430 PROTEIN"/>
    <property type="match status" value="1"/>
</dbReference>
<dbReference type="InterPro" id="IPR012340">
    <property type="entry name" value="NA-bd_OB-fold"/>
</dbReference>
<proteinExistence type="predicted"/>
<feature type="domain" description="ChsH2 C-terminal OB-fold" evidence="1">
    <location>
        <begin position="55"/>
        <end position="118"/>
    </location>
</feature>
<evidence type="ECO:0000313" key="4">
    <source>
        <dbReference type="Proteomes" id="UP000282971"/>
    </source>
</evidence>
<dbReference type="InterPro" id="IPR002878">
    <property type="entry name" value="ChsH2_C"/>
</dbReference>
<keyword evidence="4" id="KW-1185">Reference proteome</keyword>
<protein>
    <submittedName>
        <fullName evidence="3">DNA-binding protein</fullName>
    </submittedName>
</protein>
<dbReference type="OrthoDB" id="3182121at2"/>
<keyword evidence="3" id="KW-0238">DNA-binding</keyword>
<evidence type="ECO:0000313" key="3">
    <source>
        <dbReference type="EMBL" id="RVT89913.1"/>
    </source>
</evidence>
<name>A0A437LX13_9SPHN</name>